<feature type="transmembrane region" description="Helical" evidence="1">
    <location>
        <begin position="142"/>
        <end position="162"/>
    </location>
</feature>
<keyword evidence="1" id="KW-0812">Transmembrane</keyword>
<evidence type="ECO:0000256" key="1">
    <source>
        <dbReference type="SAM" id="Phobius"/>
    </source>
</evidence>
<feature type="transmembrane region" description="Helical" evidence="1">
    <location>
        <begin position="264"/>
        <end position="280"/>
    </location>
</feature>
<feature type="transmembrane region" description="Helical" evidence="1">
    <location>
        <begin position="212"/>
        <end position="232"/>
    </location>
</feature>
<dbReference type="AlphaFoldDB" id="A0A3M7RQH3"/>
<keyword evidence="3" id="KW-1185">Reference proteome</keyword>
<keyword evidence="1" id="KW-0472">Membrane</keyword>
<feature type="transmembrane region" description="Helical" evidence="1">
    <location>
        <begin position="295"/>
        <end position="321"/>
    </location>
</feature>
<proteinExistence type="predicted"/>
<organism evidence="2 3">
    <name type="scientific">Brachionus plicatilis</name>
    <name type="common">Marine rotifer</name>
    <name type="synonym">Brachionus muelleri</name>
    <dbReference type="NCBI Taxonomy" id="10195"/>
    <lineage>
        <taxon>Eukaryota</taxon>
        <taxon>Metazoa</taxon>
        <taxon>Spiralia</taxon>
        <taxon>Gnathifera</taxon>
        <taxon>Rotifera</taxon>
        <taxon>Eurotatoria</taxon>
        <taxon>Monogononta</taxon>
        <taxon>Pseudotrocha</taxon>
        <taxon>Ploima</taxon>
        <taxon>Brachionidae</taxon>
        <taxon>Brachionus</taxon>
    </lineage>
</organism>
<sequence>MMDIEILVRADSAISSYGIAENDMSQDQSLREESSWKYSRRKIIRNLIVVSICSTLVQSVRKESSQNEASIEILQFAQKQFPGLKIDQIFTSIINFLLIFLNSIAIPQITISKLSSKYAMLISLVSYFVSTAANLFNSSCLTFFALLLNQIFGNLIFVGALVYVKQISTIYSRHSYESDLKIFFLFYLSFFSFNLTSYFWSKLIYCEILTLIKSWVILNLCIMFMLVMAFILSASSMDNYVDLQERQLKYLLVNWTHLKDKQQLLILPITFYLGGFRAFFEKNLKISIENSIAEVQSACVICLFSLAGLAAFVVITYLIIYSPISRFIQHRVNALGNKCVCVLCVPLYEEFVY</sequence>
<evidence type="ECO:0000313" key="3">
    <source>
        <dbReference type="Proteomes" id="UP000276133"/>
    </source>
</evidence>
<feature type="transmembrane region" description="Helical" evidence="1">
    <location>
        <begin position="118"/>
        <end position="136"/>
    </location>
</feature>
<protein>
    <submittedName>
        <fullName evidence="2">Uncharacterized protein</fullName>
    </submittedName>
</protein>
<keyword evidence="1" id="KW-1133">Transmembrane helix</keyword>
<accession>A0A3M7RQH3</accession>
<gene>
    <name evidence="2" type="ORF">BpHYR1_023738</name>
</gene>
<reference evidence="2 3" key="1">
    <citation type="journal article" date="2018" name="Sci. Rep.">
        <title>Genomic signatures of local adaptation to the degree of environmental predictability in rotifers.</title>
        <authorList>
            <person name="Franch-Gras L."/>
            <person name="Hahn C."/>
            <person name="Garcia-Roger E.M."/>
            <person name="Carmona M.J."/>
            <person name="Serra M."/>
            <person name="Gomez A."/>
        </authorList>
    </citation>
    <scope>NUCLEOTIDE SEQUENCE [LARGE SCALE GENOMIC DNA]</scope>
    <source>
        <strain evidence="2">HYR1</strain>
    </source>
</reference>
<comment type="caution">
    <text evidence="2">The sequence shown here is derived from an EMBL/GenBank/DDBJ whole genome shotgun (WGS) entry which is preliminary data.</text>
</comment>
<evidence type="ECO:0000313" key="2">
    <source>
        <dbReference type="EMBL" id="RNA25729.1"/>
    </source>
</evidence>
<feature type="transmembrane region" description="Helical" evidence="1">
    <location>
        <begin position="89"/>
        <end position="106"/>
    </location>
</feature>
<dbReference type="Proteomes" id="UP000276133">
    <property type="component" value="Unassembled WGS sequence"/>
</dbReference>
<dbReference type="OrthoDB" id="10634433at2759"/>
<dbReference type="EMBL" id="REGN01002867">
    <property type="protein sequence ID" value="RNA25729.1"/>
    <property type="molecule type" value="Genomic_DNA"/>
</dbReference>
<name>A0A3M7RQH3_BRAPC</name>
<feature type="transmembrane region" description="Helical" evidence="1">
    <location>
        <begin position="182"/>
        <end position="200"/>
    </location>
</feature>